<organism evidence="2 3">
    <name type="scientific">Gulo gulo</name>
    <name type="common">Wolverine</name>
    <name type="synonym">Gluton</name>
    <dbReference type="NCBI Taxonomy" id="48420"/>
    <lineage>
        <taxon>Eukaryota</taxon>
        <taxon>Metazoa</taxon>
        <taxon>Chordata</taxon>
        <taxon>Craniata</taxon>
        <taxon>Vertebrata</taxon>
        <taxon>Euteleostomi</taxon>
        <taxon>Mammalia</taxon>
        <taxon>Eutheria</taxon>
        <taxon>Laurasiatheria</taxon>
        <taxon>Carnivora</taxon>
        <taxon>Caniformia</taxon>
        <taxon>Musteloidea</taxon>
        <taxon>Mustelidae</taxon>
        <taxon>Guloninae</taxon>
        <taxon>Gulo</taxon>
    </lineage>
</organism>
<evidence type="ECO:0000313" key="3">
    <source>
        <dbReference type="Proteomes" id="UP000269945"/>
    </source>
</evidence>
<comment type="caution">
    <text evidence="2">The sequence shown here is derived from an EMBL/GenBank/DDBJ whole genome shotgun (WGS) entry which is preliminary data.</text>
</comment>
<evidence type="ECO:0000256" key="1">
    <source>
        <dbReference type="SAM" id="MobiDB-lite"/>
    </source>
</evidence>
<feature type="region of interest" description="Disordered" evidence="1">
    <location>
        <begin position="1"/>
        <end position="86"/>
    </location>
</feature>
<proteinExistence type="predicted"/>
<feature type="non-terminal residue" evidence="2">
    <location>
        <position position="111"/>
    </location>
</feature>
<keyword evidence="3" id="KW-1185">Reference proteome</keyword>
<gene>
    <name evidence="2" type="ORF">BN2614_LOCUS9</name>
</gene>
<sequence length="111" mass="11868">RWGCSRPPAACPHLPRLRGSRGHRHQQGWRPGSWGPVPAGSLPVTSPTWKRHLSSSSPGGAHCPCSRIAPPSIFEGSPTGEEWETCIPPEGKAPFLVFETRGGRGNQGPST</sequence>
<evidence type="ECO:0000313" key="2">
    <source>
        <dbReference type="EMBL" id="VCX10127.1"/>
    </source>
</evidence>
<feature type="compositionally biased region" description="Polar residues" evidence="1">
    <location>
        <begin position="43"/>
        <end position="58"/>
    </location>
</feature>
<name>A0A9X9Q496_GULGU</name>
<dbReference type="EMBL" id="CYRY02032391">
    <property type="protein sequence ID" value="VCX10127.1"/>
    <property type="molecule type" value="Genomic_DNA"/>
</dbReference>
<dbReference type="AlphaFoldDB" id="A0A9X9Q496"/>
<feature type="compositionally biased region" description="Basic residues" evidence="1">
    <location>
        <begin position="15"/>
        <end position="27"/>
    </location>
</feature>
<accession>A0A9X9Q496</accession>
<reference evidence="2 3" key="1">
    <citation type="submission" date="2018-10" db="EMBL/GenBank/DDBJ databases">
        <authorList>
            <person name="Ekblom R."/>
            <person name="Jareborg N."/>
        </authorList>
    </citation>
    <scope>NUCLEOTIDE SEQUENCE [LARGE SCALE GENOMIC DNA]</scope>
    <source>
        <tissue evidence="2">Muscle</tissue>
    </source>
</reference>
<dbReference type="Proteomes" id="UP000269945">
    <property type="component" value="Unassembled WGS sequence"/>
</dbReference>
<protein>
    <submittedName>
        <fullName evidence="2">Uncharacterized protein</fullName>
    </submittedName>
</protein>